<dbReference type="EMBL" id="DVJO01000021">
    <property type="protein sequence ID" value="HIS82151.1"/>
    <property type="molecule type" value="Genomic_DNA"/>
</dbReference>
<dbReference type="Pfam" id="PF00375">
    <property type="entry name" value="SDF"/>
    <property type="match status" value="1"/>
</dbReference>
<dbReference type="PANTHER" id="PTHR42865">
    <property type="entry name" value="PROTON/GLUTAMATE-ASPARTATE SYMPORTER"/>
    <property type="match status" value="1"/>
</dbReference>
<feature type="transmembrane region" description="Helical" evidence="8">
    <location>
        <begin position="149"/>
        <end position="166"/>
    </location>
</feature>
<dbReference type="AlphaFoldDB" id="A0A9D1FVC0"/>
<evidence type="ECO:0000256" key="5">
    <source>
        <dbReference type="ARBA" id="ARBA00022847"/>
    </source>
</evidence>
<proteinExistence type="predicted"/>
<evidence type="ECO:0000256" key="2">
    <source>
        <dbReference type="ARBA" id="ARBA00022448"/>
    </source>
</evidence>
<keyword evidence="4 8" id="KW-0812">Transmembrane</keyword>
<feature type="transmembrane region" description="Helical" evidence="8">
    <location>
        <begin position="221"/>
        <end position="244"/>
    </location>
</feature>
<keyword evidence="6 8" id="KW-1133">Transmembrane helix</keyword>
<organism evidence="9 10">
    <name type="scientific">Candidatus Scatenecus faecavium</name>
    <dbReference type="NCBI Taxonomy" id="2840915"/>
    <lineage>
        <taxon>Bacteria</taxon>
        <taxon>Candidatus Scatenecus</taxon>
    </lineage>
</organism>
<evidence type="ECO:0000256" key="6">
    <source>
        <dbReference type="ARBA" id="ARBA00022989"/>
    </source>
</evidence>
<evidence type="ECO:0000256" key="8">
    <source>
        <dbReference type="SAM" id="Phobius"/>
    </source>
</evidence>
<reference evidence="9" key="1">
    <citation type="submission" date="2020-10" db="EMBL/GenBank/DDBJ databases">
        <authorList>
            <person name="Gilroy R."/>
        </authorList>
    </citation>
    <scope>NUCLEOTIDE SEQUENCE</scope>
    <source>
        <strain evidence="9">CHK152-2994</strain>
    </source>
</reference>
<keyword evidence="5" id="KW-0769">Symport</keyword>
<feature type="transmembrane region" description="Helical" evidence="8">
    <location>
        <begin position="187"/>
        <end position="209"/>
    </location>
</feature>
<dbReference type="InterPro" id="IPR001991">
    <property type="entry name" value="Na-dicarboxylate_symporter"/>
</dbReference>
<dbReference type="Gene3D" id="1.10.3860.10">
    <property type="entry name" value="Sodium:dicarboxylate symporter"/>
    <property type="match status" value="1"/>
</dbReference>
<evidence type="ECO:0000256" key="7">
    <source>
        <dbReference type="ARBA" id="ARBA00023136"/>
    </source>
</evidence>
<dbReference type="PRINTS" id="PR00173">
    <property type="entry name" value="EDTRNSPORT"/>
</dbReference>
<evidence type="ECO:0000256" key="4">
    <source>
        <dbReference type="ARBA" id="ARBA00022692"/>
    </source>
</evidence>
<feature type="transmembrane region" description="Helical" evidence="8">
    <location>
        <begin position="345"/>
        <end position="371"/>
    </location>
</feature>
<sequence length="440" mass="47322">MKHSKLTALIFIALFLGVIVGHFAPDFAVKMKPFAEIFLRMVKMIIAPLLFATLVVGIAGHGDAKSLGKIGLKTIIYFEIVTTLALIIGLTMGNIFQPGVGFVSGTSAHAVQMQEAGLMAATHAHTSIGAMVTDIFPTSIVDAMAKGNLLQIVVFSIFFALAICAVGKKAQPVLDILNSVSQIMFKFTEYVMYFAPLGIFGAIASTIGANGLGILKNYAKVIGALYFALAVFVLLVLIIACKIVKISFRNLLRALQEPALLAFTTASSEAAFPKAMDIMERFGVPKNIVGFVMPTGYTFNLDGSTLYLAMAVLFSSQIVGIHLDLNQQVVIMLALMLTSKGVAGVPRVSLIVLAGTLASFNIPILGVAILLGIDQILDMGRTTVNLVGNCVATVVIARWEKVFDYNKMNEFVRISKEESIGADIAKFRKEHEHNIEIKEG</sequence>
<gene>
    <name evidence="9" type="ORF">IAD41_00890</name>
</gene>
<evidence type="ECO:0000256" key="1">
    <source>
        <dbReference type="ARBA" id="ARBA00004651"/>
    </source>
</evidence>
<evidence type="ECO:0000313" key="9">
    <source>
        <dbReference type="EMBL" id="HIS82151.1"/>
    </source>
</evidence>
<keyword evidence="3" id="KW-1003">Cell membrane</keyword>
<dbReference type="PANTHER" id="PTHR42865:SF7">
    <property type="entry name" value="PROTON_GLUTAMATE-ASPARTATE SYMPORTER"/>
    <property type="match status" value="1"/>
</dbReference>
<feature type="transmembrane region" description="Helical" evidence="8">
    <location>
        <begin position="37"/>
        <end position="62"/>
    </location>
</feature>
<dbReference type="GO" id="GO:0015293">
    <property type="term" value="F:symporter activity"/>
    <property type="evidence" value="ECO:0007669"/>
    <property type="project" value="UniProtKB-KW"/>
</dbReference>
<dbReference type="Proteomes" id="UP000824139">
    <property type="component" value="Unassembled WGS sequence"/>
</dbReference>
<comment type="caution">
    <text evidence="9">The sequence shown here is derived from an EMBL/GenBank/DDBJ whole genome shotgun (WGS) entry which is preliminary data.</text>
</comment>
<accession>A0A9D1FVC0</accession>
<comment type="subcellular location">
    <subcellularLocation>
        <location evidence="1">Cell membrane</location>
        <topology evidence="1">Multi-pass membrane protein</topology>
    </subcellularLocation>
</comment>
<evidence type="ECO:0000256" key="3">
    <source>
        <dbReference type="ARBA" id="ARBA00022475"/>
    </source>
</evidence>
<feature type="transmembrane region" description="Helical" evidence="8">
    <location>
        <begin position="74"/>
        <end position="96"/>
    </location>
</feature>
<dbReference type="GO" id="GO:0006835">
    <property type="term" value="P:dicarboxylic acid transport"/>
    <property type="evidence" value="ECO:0007669"/>
    <property type="project" value="TreeGrafter"/>
</dbReference>
<dbReference type="InterPro" id="IPR036458">
    <property type="entry name" value="Na:dicarbo_symporter_sf"/>
</dbReference>
<reference evidence="9" key="2">
    <citation type="journal article" date="2021" name="PeerJ">
        <title>Extensive microbial diversity within the chicken gut microbiome revealed by metagenomics and culture.</title>
        <authorList>
            <person name="Gilroy R."/>
            <person name="Ravi A."/>
            <person name="Getino M."/>
            <person name="Pursley I."/>
            <person name="Horton D.L."/>
            <person name="Alikhan N.F."/>
            <person name="Baker D."/>
            <person name="Gharbi K."/>
            <person name="Hall N."/>
            <person name="Watson M."/>
            <person name="Adriaenssens E.M."/>
            <person name="Foster-Nyarko E."/>
            <person name="Jarju S."/>
            <person name="Secka A."/>
            <person name="Antonio M."/>
            <person name="Oren A."/>
            <person name="Chaudhuri R.R."/>
            <person name="La Ragione R."/>
            <person name="Hildebrand F."/>
            <person name="Pallen M.J."/>
        </authorList>
    </citation>
    <scope>NUCLEOTIDE SEQUENCE</scope>
    <source>
        <strain evidence="9">CHK152-2994</strain>
    </source>
</reference>
<name>A0A9D1FVC0_9BACT</name>
<evidence type="ECO:0000313" key="10">
    <source>
        <dbReference type="Proteomes" id="UP000824139"/>
    </source>
</evidence>
<dbReference type="GO" id="GO:0005886">
    <property type="term" value="C:plasma membrane"/>
    <property type="evidence" value="ECO:0007669"/>
    <property type="project" value="UniProtKB-SubCell"/>
</dbReference>
<protein>
    <submittedName>
        <fullName evidence="9">Cation:dicarboxylase symporter family transporter</fullName>
    </submittedName>
</protein>
<keyword evidence="7 8" id="KW-0472">Membrane</keyword>
<dbReference type="FunFam" id="1.10.3860.10:FF:000001">
    <property type="entry name" value="C4-dicarboxylate transport protein"/>
    <property type="match status" value="1"/>
</dbReference>
<dbReference type="SUPFAM" id="SSF118215">
    <property type="entry name" value="Proton glutamate symport protein"/>
    <property type="match status" value="1"/>
</dbReference>
<keyword evidence="2" id="KW-0813">Transport</keyword>
<feature type="transmembrane region" description="Helical" evidence="8">
    <location>
        <begin position="306"/>
        <end position="325"/>
    </location>
</feature>